<dbReference type="Gene3D" id="2.60.40.200">
    <property type="entry name" value="Superoxide dismutase, copper/zinc binding domain"/>
    <property type="match status" value="1"/>
</dbReference>
<dbReference type="EMBL" id="BFAA01006223">
    <property type="protein sequence ID" value="GCB60274.1"/>
    <property type="molecule type" value="Genomic_DNA"/>
</dbReference>
<dbReference type="Proteomes" id="UP000288216">
    <property type="component" value="Unassembled WGS sequence"/>
</dbReference>
<name>A0A401NHC9_SCYTO</name>
<dbReference type="PROSITE" id="PS00087">
    <property type="entry name" value="SOD_CU_ZN_1"/>
    <property type="match status" value="1"/>
</dbReference>
<evidence type="ECO:0000313" key="2">
    <source>
        <dbReference type="EMBL" id="GCB60274.1"/>
    </source>
</evidence>
<evidence type="ECO:0000259" key="1">
    <source>
        <dbReference type="Pfam" id="PF00080"/>
    </source>
</evidence>
<dbReference type="Pfam" id="PF00080">
    <property type="entry name" value="Sod_Cu"/>
    <property type="match status" value="1"/>
</dbReference>
<dbReference type="InterPro" id="IPR036423">
    <property type="entry name" value="SOD-like_Cu/Zn_dom_sf"/>
</dbReference>
<keyword evidence="3" id="KW-1185">Reference proteome</keyword>
<dbReference type="AlphaFoldDB" id="A0A401NHC9"/>
<sequence length="136" mass="14108">MEVTKAISVLKGPGSATGTISLKAGEGGHTTSVTGEISGLTPGKHGFHVHTFGDISKGMDTCLVDIFSHVPLNIGPEVAGKAFVKYPAVQNENVIRSSADCAISPLALSKLLKVCFHVRFPSDLNGDLEIGGFTTS</sequence>
<accession>A0A401NHC9</accession>
<dbReference type="GO" id="GO:0046872">
    <property type="term" value="F:metal ion binding"/>
    <property type="evidence" value="ECO:0007669"/>
    <property type="project" value="InterPro"/>
</dbReference>
<evidence type="ECO:0000313" key="3">
    <source>
        <dbReference type="Proteomes" id="UP000288216"/>
    </source>
</evidence>
<dbReference type="STRING" id="75743.A0A401NHC9"/>
<organism evidence="2 3">
    <name type="scientific">Scyliorhinus torazame</name>
    <name type="common">Cloudy catshark</name>
    <name type="synonym">Catulus torazame</name>
    <dbReference type="NCBI Taxonomy" id="75743"/>
    <lineage>
        <taxon>Eukaryota</taxon>
        <taxon>Metazoa</taxon>
        <taxon>Chordata</taxon>
        <taxon>Craniata</taxon>
        <taxon>Vertebrata</taxon>
        <taxon>Chondrichthyes</taxon>
        <taxon>Elasmobranchii</taxon>
        <taxon>Galeomorphii</taxon>
        <taxon>Galeoidea</taxon>
        <taxon>Carcharhiniformes</taxon>
        <taxon>Scyliorhinidae</taxon>
        <taxon>Scyliorhinus</taxon>
    </lineage>
</organism>
<proteinExistence type="predicted"/>
<gene>
    <name evidence="2" type="ORF">scyTo_0012709</name>
</gene>
<reference evidence="2 3" key="1">
    <citation type="journal article" date="2018" name="Nat. Ecol. Evol.">
        <title>Shark genomes provide insights into elasmobranch evolution and the origin of vertebrates.</title>
        <authorList>
            <person name="Hara Y"/>
            <person name="Yamaguchi K"/>
            <person name="Onimaru K"/>
            <person name="Kadota M"/>
            <person name="Koyanagi M"/>
            <person name="Keeley SD"/>
            <person name="Tatsumi K"/>
            <person name="Tanaka K"/>
            <person name="Motone F"/>
            <person name="Kageyama Y"/>
            <person name="Nozu R"/>
            <person name="Adachi N"/>
            <person name="Nishimura O"/>
            <person name="Nakagawa R"/>
            <person name="Tanegashima C"/>
            <person name="Kiyatake I"/>
            <person name="Matsumoto R"/>
            <person name="Murakumo K"/>
            <person name="Nishida K"/>
            <person name="Terakita A"/>
            <person name="Kuratani S"/>
            <person name="Sato K"/>
            <person name="Hyodo S Kuraku.S."/>
        </authorList>
    </citation>
    <scope>NUCLEOTIDE SEQUENCE [LARGE SCALE GENOMIC DNA]</scope>
</reference>
<dbReference type="SUPFAM" id="SSF49329">
    <property type="entry name" value="Cu,Zn superoxide dismutase-like"/>
    <property type="match status" value="1"/>
</dbReference>
<dbReference type="InterPro" id="IPR018152">
    <property type="entry name" value="SOD_Cu/Zn_BS"/>
</dbReference>
<dbReference type="OrthoDB" id="2015551at2759"/>
<feature type="domain" description="Superoxide dismutase copper/zinc binding" evidence="1">
    <location>
        <begin position="17"/>
        <end position="61"/>
    </location>
</feature>
<protein>
    <recommendedName>
        <fullName evidence="1">Superoxide dismutase copper/zinc binding domain-containing protein</fullName>
    </recommendedName>
</protein>
<dbReference type="InterPro" id="IPR001424">
    <property type="entry name" value="SOD_Cu_Zn_dom"/>
</dbReference>
<dbReference type="GO" id="GO:0006801">
    <property type="term" value="P:superoxide metabolic process"/>
    <property type="evidence" value="ECO:0007669"/>
    <property type="project" value="InterPro"/>
</dbReference>
<comment type="caution">
    <text evidence="2">The sequence shown here is derived from an EMBL/GenBank/DDBJ whole genome shotgun (WGS) entry which is preliminary data.</text>
</comment>